<protein>
    <recommendedName>
        <fullName evidence="2 8">Translation initiation factor IF-2</fullName>
    </recommendedName>
</protein>
<dbReference type="NCBIfam" id="TIGR00231">
    <property type="entry name" value="small_GTP"/>
    <property type="match status" value="1"/>
</dbReference>
<dbReference type="InterPro" id="IPR053905">
    <property type="entry name" value="EF-G-like_DII"/>
</dbReference>
<dbReference type="Gene3D" id="1.10.10.2480">
    <property type="match status" value="1"/>
</dbReference>
<feature type="compositionally biased region" description="Low complexity" evidence="10">
    <location>
        <begin position="125"/>
        <end position="160"/>
    </location>
</feature>
<evidence type="ECO:0000256" key="6">
    <source>
        <dbReference type="ARBA" id="ARBA00023134"/>
    </source>
</evidence>
<keyword evidence="3 8" id="KW-0396">Initiation factor</keyword>
<dbReference type="AlphaFoldDB" id="A0A5C5V1Z4"/>
<dbReference type="Gene3D" id="3.40.50.300">
    <property type="entry name" value="P-loop containing nucleotide triphosphate hydrolases"/>
    <property type="match status" value="1"/>
</dbReference>
<keyword evidence="8" id="KW-0963">Cytoplasm</keyword>
<evidence type="ECO:0000259" key="11">
    <source>
        <dbReference type="PROSITE" id="PS51722"/>
    </source>
</evidence>
<evidence type="ECO:0000256" key="7">
    <source>
        <dbReference type="ARBA" id="ARBA00025162"/>
    </source>
</evidence>
<keyword evidence="5 8" id="KW-0648">Protein biosynthesis</keyword>
<evidence type="ECO:0000256" key="10">
    <source>
        <dbReference type="SAM" id="MobiDB-lite"/>
    </source>
</evidence>
<dbReference type="GO" id="GO:0005829">
    <property type="term" value="C:cytosol"/>
    <property type="evidence" value="ECO:0007669"/>
    <property type="project" value="TreeGrafter"/>
</dbReference>
<feature type="compositionally biased region" description="Basic and acidic residues" evidence="10">
    <location>
        <begin position="179"/>
        <end position="188"/>
    </location>
</feature>
<feature type="domain" description="Tr-type G" evidence="11">
    <location>
        <begin position="472"/>
        <end position="641"/>
    </location>
</feature>
<dbReference type="InterPro" id="IPR036925">
    <property type="entry name" value="TIF_IF2_dom3_sf"/>
</dbReference>
<evidence type="ECO:0000313" key="13">
    <source>
        <dbReference type="Proteomes" id="UP000318878"/>
    </source>
</evidence>
<dbReference type="PANTHER" id="PTHR43381">
    <property type="entry name" value="TRANSLATION INITIATION FACTOR IF-2-RELATED"/>
    <property type="match status" value="1"/>
</dbReference>
<dbReference type="CDD" id="cd03702">
    <property type="entry name" value="IF2_mtIF2_II"/>
    <property type="match status" value="1"/>
</dbReference>
<evidence type="ECO:0000256" key="1">
    <source>
        <dbReference type="ARBA" id="ARBA00007733"/>
    </source>
</evidence>
<dbReference type="SUPFAM" id="SSF52156">
    <property type="entry name" value="Initiation factor IF2/eIF5b, domain 3"/>
    <property type="match status" value="1"/>
</dbReference>
<dbReference type="Pfam" id="PF11987">
    <property type="entry name" value="IF-2"/>
    <property type="match status" value="1"/>
</dbReference>
<dbReference type="InterPro" id="IPR000178">
    <property type="entry name" value="TF_IF2_bacterial-like"/>
</dbReference>
<feature type="binding site" evidence="8">
    <location>
        <begin position="527"/>
        <end position="531"/>
    </location>
    <ligand>
        <name>GTP</name>
        <dbReference type="ChEBI" id="CHEBI:37565"/>
    </ligand>
</feature>
<dbReference type="InterPro" id="IPR005225">
    <property type="entry name" value="Small_GTP-bd"/>
</dbReference>
<name>A0A5C5V1Z4_9BACT</name>
<dbReference type="EMBL" id="SJPF01000004">
    <property type="protein sequence ID" value="TWT31817.1"/>
    <property type="molecule type" value="Genomic_DNA"/>
</dbReference>
<dbReference type="NCBIfam" id="TIGR00487">
    <property type="entry name" value="IF-2"/>
    <property type="match status" value="1"/>
</dbReference>
<dbReference type="InterPro" id="IPR044145">
    <property type="entry name" value="IF2_II"/>
</dbReference>
<dbReference type="Pfam" id="PF22042">
    <property type="entry name" value="EF-G_D2"/>
    <property type="match status" value="1"/>
</dbReference>
<keyword evidence="4 8" id="KW-0547">Nucleotide-binding</keyword>
<dbReference type="CDD" id="cd01887">
    <property type="entry name" value="IF2_eIF5B"/>
    <property type="match status" value="1"/>
</dbReference>
<feature type="region of interest" description="Disordered" evidence="10">
    <location>
        <begin position="50"/>
        <end position="385"/>
    </location>
</feature>
<dbReference type="GO" id="GO:0005525">
    <property type="term" value="F:GTP binding"/>
    <property type="evidence" value="ECO:0007669"/>
    <property type="project" value="UniProtKB-KW"/>
</dbReference>
<dbReference type="Pfam" id="PF04760">
    <property type="entry name" value="IF2_N"/>
    <property type="match status" value="1"/>
</dbReference>
<dbReference type="InterPro" id="IPR009000">
    <property type="entry name" value="Transl_B-barrel_sf"/>
</dbReference>
<dbReference type="FunFam" id="2.40.30.10:FF:000054">
    <property type="entry name" value="Translation initiation factor IF-2"/>
    <property type="match status" value="1"/>
</dbReference>
<dbReference type="HAMAP" id="MF_00100_B">
    <property type="entry name" value="IF_2_B"/>
    <property type="match status" value="1"/>
</dbReference>
<dbReference type="PROSITE" id="PS51722">
    <property type="entry name" value="G_TR_2"/>
    <property type="match status" value="1"/>
</dbReference>
<comment type="similarity">
    <text evidence="1 8 9">Belongs to the TRAFAC class translation factor GTPase superfamily. Classic translation factor GTPase family. IF-2 subfamily.</text>
</comment>
<dbReference type="InterPro" id="IPR023115">
    <property type="entry name" value="TIF_IF2_dom3"/>
</dbReference>
<comment type="caution">
    <text evidence="12">The sequence shown here is derived from an EMBL/GenBank/DDBJ whole genome shotgun (WGS) entry which is preliminary data.</text>
</comment>
<dbReference type="InterPro" id="IPR006847">
    <property type="entry name" value="IF2_N"/>
</dbReference>
<dbReference type="SUPFAM" id="SSF50447">
    <property type="entry name" value="Translation proteins"/>
    <property type="match status" value="2"/>
</dbReference>
<dbReference type="Proteomes" id="UP000318878">
    <property type="component" value="Unassembled WGS sequence"/>
</dbReference>
<evidence type="ECO:0000256" key="3">
    <source>
        <dbReference type="ARBA" id="ARBA00022540"/>
    </source>
</evidence>
<evidence type="ECO:0000256" key="2">
    <source>
        <dbReference type="ARBA" id="ARBA00020675"/>
    </source>
</evidence>
<dbReference type="FunFam" id="2.40.30.10:FF:000008">
    <property type="entry name" value="Translation initiation factor IF-2"/>
    <property type="match status" value="1"/>
</dbReference>
<dbReference type="GO" id="GO:0003924">
    <property type="term" value="F:GTPase activity"/>
    <property type="evidence" value="ECO:0007669"/>
    <property type="project" value="UniProtKB-UniRule"/>
</dbReference>
<feature type="compositionally biased region" description="Acidic residues" evidence="10">
    <location>
        <begin position="112"/>
        <end position="124"/>
    </location>
</feature>
<feature type="compositionally biased region" description="Basic and acidic residues" evidence="10">
    <location>
        <begin position="60"/>
        <end position="92"/>
    </location>
</feature>
<dbReference type="CDD" id="cd03692">
    <property type="entry name" value="mtIF2_IVc"/>
    <property type="match status" value="1"/>
</dbReference>
<organism evidence="12 13">
    <name type="scientific">Blastopirellula retiformator</name>
    <dbReference type="NCBI Taxonomy" id="2527970"/>
    <lineage>
        <taxon>Bacteria</taxon>
        <taxon>Pseudomonadati</taxon>
        <taxon>Planctomycetota</taxon>
        <taxon>Planctomycetia</taxon>
        <taxon>Pirellulales</taxon>
        <taxon>Pirellulaceae</taxon>
        <taxon>Blastopirellula</taxon>
    </lineage>
</organism>
<gene>
    <name evidence="8 12" type="primary">infB</name>
    <name evidence="12" type="ORF">Enr8_37420</name>
</gene>
<feature type="region of interest" description="G-domain" evidence="8">
    <location>
        <begin position="475"/>
        <end position="623"/>
    </location>
</feature>
<dbReference type="Gene3D" id="2.40.30.10">
    <property type="entry name" value="Translation factors"/>
    <property type="match status" value="2"/>
</dbReference>
<dbReference type="Gene3D" id="3.40.50.10050">
    <property type="entry name" value="Translation initiation factor IF- 2, domain 3"/>
    <property type="match status" value="1"/>
</dbReference>
<comment type="subcellular location">
    <subcellularLocation>
        <location evidence="8">Cytoplasm</location>
    </subcellularLocation>
</comment>
<feature type="binding site" evidence="8">
    <location>
        <begin position="581"/>
        <end position="584"/>
    </location>
    <ligand>
        <name>GTP</name>
        <dbReference type="ChEBI" id="CHEBI:37565"/>
    </ligand>
</feature>
<feature type="compositionally biased region" description="Basic residues" evidence="10">
    <location>
        <begin position="365"/>
        <end position="376"/>
    </location>
</feature>
<keyword evidence="6 8" id="KW-0342">GTP-binding</keyword>
<dbReference type="Pfam" id="PF00009">
    <property type="entry name" value="GTP_EFTU"/>
    <property type="match status" value="1"/>
</dbReference>
<dbReference type="InterPro" id="IPR000795">
    <property type="entry name" value="T_Tr_GTP-bd_dom"/>
</dbReference>
<dbReference type="GO" id="GO:0003743">
    <property type="term" value="F:translation initiation factor activity"/>
    <property type="evidence" value="ECO:0007669"/>
    <property type="project" value="UniProtKB-UniRule"/>
</dbReference>
<evidence type="ECO:0000256" key="8">
    <source>
        <dbReference type="HAMAP-Rule" id="MF_00100"/>
    </source>
</evidence>
<reference evidence="12 13" key="1">
    <citation type="submission" date="2019-02" db="EMBL/GenBank/DDBJ databases">
        <title>Deep-cultivation of Planctomycetes and their phenomic and genomic characterization uncovers novel biology.</title>
        <authorList>
            <person name="Wiegand S."/>
            <person name="Jogler M."/>
            <person name="Boedeker C."/>
            <person name="Pinto D."/>
            <person name="Vollmers J."/>
            <person name="Rivas-Marin E."/>
            <person name="Kohn T."/>
            <person name="Peeters S.H."/>
            <person name="Heuer A."/>
            <person name="Rast P."/>
            <person name="Oberbeckmann S."/>
            <person name="Bunk B."/>
            <person name="Jeske O."/>
            <person name="Meyerdierks A."/>
            <person name="Storesund J.E."/>
            <person name="Kallscheuer N."/>
            <person name="Luecker S."/>
            <person name="Lage O.M."/>
            <person name="Pohl T."/>
            <person name="Merkel B.J."/>
            <person name="Hornburger P."/>
            <person name="Mueller R.-W."/>
            <person name="Bruemmer F."/>
            <person name="Labrenz M."/>
            <person name="Spormann A.M."/>
            <person name="Op Den Camp H."/>
            <person name="Overmann J."/>
            <person name="Amann R."/>
            <person name="Jetten M.S.M."/>
            <person name="Mascher T."/>
            <person name="Medema M.H."/>
            <person name="Devos D.P."/>
            <person name="Kaster A.-K."/>
            <person name="Ovreas L."/>
            <person name="Rohde M."/>
            <person name="Galperin M.Y."/>
            <person name="Jogler C."/>
        </authorList>
    </citation>
    <scope>NUCLEOTIDE SEQUENCE [LARGE SCALE GENOMIC DNA]</scope>
    <source>
        <strain evidence="12 13">Enr8</strain>
    </source>
</reference>
<accession>A0A5C5V1Z4</accession>
<sequence>MPIRIYALAKELDIDSKELVEICNRAGVTGKGSALASLTDDELDKVKSYISGGGKKQERKSKATGESKEAAIKQPIRDERPAPTGRPKEIRTIRTGNAPLAVHGRSSRPAEPDVEELPAEEPTAEETTAQAPVAEAPTSEAPTSDTPTSDTPVEEAPVAEKPAKPVADEPAEQPVAAEAPKEAKKSADQDASDSDFTPMRRGDYIAPGGPGRNKVRVLGGGRSSDQGDAGKRDSNKPKTTAPTTRVKFAAMPTPATPPTSQAKKSGEPAPQKPIMQLPKEAIQGAKAGQKAPLEEFTKQHEKKRKDKERRPVEIGSTDSDDSGGTGDRRRTKSKGLAGMAGGREARAAGRRTKRPGEMDSDLGNRMRRRPRSRTTRKGVNTAAPRKSAVELELPCSIRDFSEATGVATVKILRTLMTLGTMANINTMIDTETGEYLAAEHGVEINLKDALSIEDEVITKIEEIEDDPDTLQERPPVVTFLGHVDHGKTSLMDKIIDKNVVSGEAGGITQHIRAYIVDKDDKQIAFVDTPGHEAFTAMRARGANVTDIAVLIIAADDGIMPQTEEAISHAQAAEVPIIVALNKIDLPGANPDKVMQQLSQHGLLPTEWGGDVEVVKTSAISGEGIDSLLETILLTAELHEYTANPDRPAVGVCLESEQESDRGVLAKVIVKNGTLRVGDIVVCGSSHGRVKAMYDTLNPRKRLTEATTSTPVSIAGLDQAPGAGDKFYVLDDIAQAREIATLRADRSRSESLGTHTVKVSFDEFQKRREEGTLGNNEAAATLNIIVRADTRGSIEALQKEMEKLDHPEVKVRTLQASVGAVSVADVTLADASDAVIIAFNVIPDEAARSLADDNGIEIRRYNIIYKATEELKALLEGRLKPEERINELGRALVQRVFVVSRLGSIAGCRVLGGTIERGCRIRVNRDGRTIGDYPLESLKREKDDAKEVREGYECGMKLQGFNDIKDGDILEAYKVEEIARTLD</sequence>
<feature type="binding site" evidence="8">
    <location>
        <begin position="481"/>
        <end position="488"/>
    </location>
    <ligand>
        <name>GTP</name>
        <dbReference type="ChEBI" id="CHEBI:37565"/>
    </ligand>
</feature>
<dbReference type="PANTHER" id="PTHR43381:SF5">
    <property type="entry name" value="TR-TYPE G DOMAIN-CONTAINING PROTEIN"/>
    <property type="match status" value="1"/>
</dbReference>
<dbReference type="FunFam" id="3.40.50.10050:FF:000001">
    <property type="entry name" value="Translation initiation factor IF-2"/>
    <property type="match status" value="1"/>
</dbReference>
<keyword evidence="13" id="KW-1185">Reference proteome</keyword>
<evidence type="ECO:0000256" key="5">
    <source>
        <dbReference type="ARBA" id="ARBA00022917"/>
    </source>
</evidence>
<dbReference type="SUPFAM" id="SSF52540">
    <property type="entry name" value="P-loop containing nucleoside triphosphate hydrolases"/>
    <property type="match status" value="1"/>
</dbReference>
<proteinExistence type="inferred from homology"/>
<dbReference type="OrthoDB" id="9811804at2"/>
<evidence type="ECO:0000256" key="4">
    <source>
        <dbReference type="ARBA" id="ARBA00022741"/>
    </source>
</evidence>
<evidence type="ECO:0000256" key="9">
    <source>
        <dbReference type="RuleBase" id="RU000644"/>
    </source>
</evidence>
<dbReference type="InterPro" id="IPR027417">
    <property type="entry name" value="P-loop_NTPase"/>
</dbReference>
<comment type="function">
    <text evidence="7 8 9">One of the essential components for the initiation of protein synthesis. Protects formylmethionyl-tRNA from spontaneous hydrolysis and promotes its binding to the 30S ribosomal subunits. Also involved in the hydrolysis of GTP during the formation of the 70S ribosomal complex.</text>
</comment>
<dbReference type="RefSeq" id="WP_146434264.1">
    <property type="nucleotide sequence ID" value="NZ_SJPF01000004.1"/>
</dbReference>
<dbReference type="InterPro" id="IPR015760">
    <property type="entry name" value="TIF_IF2"/>
</dbReference>
<dbReference type="FunFam" id="3.40.50.300:FF:000019">
    <property type="entry name" value="Translation initiation factor IF-2"/>
    <property type="match status" value="1"/>
</dbReference>
<evidence type="ECO:0000313" key="12">
    <source>
        <dbReference type="EMBL" id="TWT31817.1"/>
    </source>
</evidence>